<dbReference type="GO" id="GO:0003677">
    <property type="term" value="F:DNA binding"/>
    <property type="evidence" value="ECO:0007669"/>
    <property type="project" value="InterPro"/>
</dbReference>
<dbReference type="Pfam" id="PF01381">
    <property type="entry name" value="HTH_3"/>
    <property type="match status" value="1"/>
</dbReference>
<proteinExistence type="predicted"/>
<dbReference type="AlphaFoldDB" id="A0A368E2W1"/>
<dbReference type="Gene3D" id="1.10.260.40">
    <property type="entry name" value="lambda repressor-like DNA-binding domains"/>
    <property type="match status" value="1"/>
</dbReference>
<dbReference type="CDD" id="cd00093">
    <property type="entry name" value="HTH_XRE"/>
    <property type="match status" value="1"/>
</dbReference>
<organism evidence="2 3">
    <name type="scientific">PS1 clade bacterium</name>
    <dbReference type="NCBI Taxonomy" id="2175152"/>
    <lineage>
        <taxon>Bacteria</taxon>
        <taxon>Pseudomonadati</taxon>
        <taxon>Pseudomonadota</taxon>
        <taxon>Alphaproteobacteria</taxon>
        <taxon>PS1 clade</taxon>
    </lineage>
</organism>
<gene>
    <name evidence="2" type="ORF">DBW69_00450</name>
</gene>
<protein>
    <submittedName>
        <fullName evidence="2">XRE family transcriptional regulator</fullName>
    </submittedName>
</protein>
<sequence length="130" mass="14743">MASKDPSNIDKHIGYKLKLRRVDAGMSQEALGEKVGLSFQQIQKYEKGANRISASRLFELTRILEVDISYFFEGFETSGPYLRMEDSAPIPKFLDFVSSNEGMSLNRAFTRIKSRRTRRALIDMAKSLAG</sequence>
<dbReference type="SMART" id="SM00530">
    <property type="entry name" value="HTH_XRE"/>
    <property type="match status" value="1"/>
</dbReference>
<evidence type="ECO:0000313" key="3">
    <source>
        <dbReference type="Proteomes" id="UP000252132"/>
    </source>
</evidence>
<dbReference type="InterPro" id="IPR010982">
    <property type="entry name" value="Lambda_DNA-bd_dom_sf"/>
</dbReference>
<name>A0A368E2W1_9PROT</name>
<feature type="domain" description="HTH cro/C1-type" evidence="1">
    <location>
        <begin position="17"/>
        <end position="71"/>
    </location>
</feature>
<dbReference type="SUPFAM" id="SSF47413">
    <property type="entry name" value="lambda repressor-like DNA-binding domains"/>
    <property type="match status" value="1"/>
</dbReference>
<dbReference type="PROSITE" id="PS50943">
    <property type="entry name" value="HTH_CROC1"/>
    <property type="match status" value="1"/>
</dbReference>
<comment type="caution">
    <text evidence="2">The sequence shown here is derived from an EMBL/GenBank/DDBJ whole genome shotgun (WGS) entry which is preliminary data.</text>
</comment>
<evidence type="ECO:0000313" key="2">
    <source>
        <dbReference type="EMBL" id="RCL78442.1"/>
    </source>
</evidence>
<evidence type="ECO:0000259" key="1">
    <source>
        <dbReference type="PROSITE" id="PS50943"/>
    </source>
</evidence>
<dbReference type="EMBL" id="QOQF01000001">
    <property type="protein sequence ID" value="RCL78442.1"/>
    <property type="molecule type" value="Genomic_DNA"/>
</dbReference>
<accession>A0A368E2W1</accession>
<dbReference type="Proteomes" id="UP000252132">
    <property type="component" value="Unassembled WGS sequence"/>
</dbReference>
<reference evidence="2 3" key="1">
    <citation type="journal article" date="2018" name="Microbiome">
        <title>Fine metagenomic profile of the Mediterranean stratified and mixed water columns revealed by assembly and recruitment.</title>
        <authorList>
            <person name="Haro-Moreno J.M."/>
            <person name="Lopez-Perez M."/>
            <person name="De La Torre J.R."/>
            <person name="Picazo A."/>
            <person name="Camacho A."/>
            <person name="Rodriguez-Valera F."/>
        </authorList>
    </citation>
    <scope>NUCLEOTIDE SEQUENCE [LARGE SCALE GENOMIC DNA]</scope>
    <source>
        <strain evidence="2">MED-G55</strain>
    </source>
</reference>
<dbReference type="InterPro" id="IPR001387">
    <property type="entry name" value="Cro/C1-type_HTH"/>
</dbReference>